<dbReference type="OrthoDB" id="6384283at2"/>
<keyword evidence="5" id="KW-1185">Reference proteome</keyword>
<keyword evidence="1" id="KW-0812">Transmembrane</keyword>
<evidence type="ECO:0000313" key="4">
    <source>
        <dbReference type="Proteomes" id="UP000273898"/>
    </source>
</evidence>
<accession>A0A497Y8A0</accession>
<evidence type="ECO:0000313" key="3">
    <source>
        <dbReference type="EMBL" id="TFB31107.1"/>
    </source>
</evidence>
<evidence type="ECO:0000313" key="5">
    <source>
        <dbReference type="Proteomes" id="UP000297429"/>
    </source>
</evidence>
<dbReference type="InterPro" id="IPR025250">
    <property type="entry name" value="DUF4199"/>
</dbReference>
<organism evidence="2 4">
    <name type="scientific">Pedobacter alluvionis</name>
    <dbReference type="NCBI Taxonomy" id="475253"/>
    <lineage>
        <taxon>Bacteria</taxon>
        <taxon>Pseudomonadati</taxon>
        <taxon>Bacteroidota</taxon>
        <taxon>Sphingobacteriia</taxon>
        <taxon>Sphingobacteriales</taxon>
        <taxon>Sphingobacteriaceae</taxon>
        <taxon>Pedobacter</taxon>
    </lineage>
</organism>
<dbReference type="Pfam" id="PF13858">
    <property type="entry name" value="DUF4199"/>
    <property type="match status" value="1"/>
</dbReference>
<reference evidence="3 5" key="2">
    <citation type="submission" date="2019-03" db="EMBL/GenBank/DDBJ databases">
        <authorList>
            <person name="He R.-H."/>
        </authorList>
    </citation>
    <scope>NUCLEOTIDE SEQUENCE [LARGE SCALE GENOMIC DNA]</scope>
    <source>
        <strain evidence="3 5">DSM 19624</strain>
    </source>
</reference>
<comment type="caution">
    <text evidence="2">The sequence shown here is derived from an EMBL/GenBank/DDBJ whole genome shotgun (WGS) entry which is preliminary data.</text>
</comment>
<dbReference type="EMBL" id="RCCK01000010">
    <property type="protein sequence ID" value="RLJ79794.1"/>
    <property type="molecule type" value="Genomic_DNA"/>
</dbReference>
<reference evidence="2 4" key="1">
    <citation type="submission" date="2018-10" db="EMBL/GenBank/DDBJ databases">
        <title>Genomic Encyclopedia of Archaeal and Bacterial Type Strains, Phase II (KMG-II): from individual species to whole genera.</title>
        <authorList>
            <person name="Goeker M."/>
        </authorList>
    </citation>
    <scope>NUCLEOTIDE SEQUENCE [LARGE SCALE GENOMIC DNA]</scope>
    <source>
        <strain evidence="2 4">DSM 19624</strain>
    </source>
</reference>
<feature type="transmembrane region" description="Helical" evidence="1">
    <location>
        <begin position="142"/>
        <end position="167"/>
    </location>
</feature>
<evidence type="ECO:0000313" key="2">
    <source>
        <dbReference type="EMBL" id="RLJ79794.1"/>
    </source>
</evidence>
<feature type="transmembrane region" description="Helical" evidence="1">
    <location>
        <begin position="5"/>
        <end position="25"/>
    </location>
</feature>
<proteinExistence type="predicted"/>
<name>A0A497Y8A0_9SPHI</name>
<evidence type="ECO:0000256" key="1">
    <source>
        <dbReference type="SAM" id="Phobius"/>
    </source>
</evidence>
<dbReference type="AlphaFoldDB" id="A0A497Y8A0"/>
<keyword evidence="1" id="KW-1133">Transmembrane helix</keyword>
<sequence>MKKNVIVFGLIAGLIVSVLMIISISKCYNDPNLEHSMLIGYASMILAFSFIFVGIKNYRDKYNDGSITFSKALKIGLLISLIASSIYVLVWLIDFYIFIPDFMDRYVAQALREAKESGASATELANKAKELASGQELYKNPIMVVLFTYMEILPVGILISFVASMILKRKPVKPIVAKAV</sequence>
<dbReference type="Proteomes" id="UP000297429">
    <property type="component" value="Unassembled WGS sequence"/>
</dbReference>
<keyword evidence="1" id="KW-0472">Membrane</keyword>
<dbReference type="RefSeq" id="WP_121282370.1">
    <property type="nucleotide sequence ID" value="NZ_RCCK01000010.1"/>
</dbReference>
<feature type="transmembrane region" description="Helical" evidence="1">
    <location>
        <begin position="75"/>
        <end position="99"/>
    </location>
</feature>
<feature type="transmembrane region" description="Helical" evidence="1">
    <location>
        <begin position="37"/>
        <end position="55"/>
    </location>
</feature>
<gene>
    <name evidence="2" type="ORF">BCL90_0504</name>
    <name evidence="3" type="ORF">E3V97_10860</name>
</gene>
<protein>
    <submittedName>
        <fullName evidence="3">DUF4199 domain-containing protein</fullName>
    </submittedName>
    <submittedName>
        <fullName evidence="2">Uncharacterized protein DUF4199</fullName>
    </submittedName>
</protein>
<dbReference type="Proteomes" id="UP000273898">
    <property type="component" value="Unassembled WGS sequence"/>
</dbReference>
<dbReference type="EMBL" id="SOPX01000002">
    <property type="protein sequence ID" value="TFB31107.1"/>
    <property type="molecule type" value="Genomic_DNA"/>
</dbReference>